<dbReference type="Gene3D" id="3.40.50.2300">
    <property type="match status" value="2"/>
</dbReference>
<feature type="region of interest" description="Disordered" evidence="10">
    <location>
        <begin position="1"/>
        <end position="143"/>
    </location>
</feature>
<keyword evidence="6" id="KW-0904">Protein phosphatase</keyword>
<dbReference type="Proteomes" id="UP000289152">
    <property type="component" value="Unassembled WGS sequence"/>
</dbReference>
<evidence type="ECO:0000313" key="11">
    <source>
        <dbReference type="EMBL" id="RXK41626.1"/>
    </source>
</evidence>
<evidence type="ECO:0000256" key="3">
    <source>
        <dbReference type="ARBA" id="ARBA00013081"/>
    </source>
</evidence>
<accession>A0A4Q1BU96</accession>
<evidence type="ECO:0000256" key="8">
    <source>
        <dbReference type="ARBA" id="ARBA00047761"/>
    </source>
</evidence>
<reference evidence="11 12" key="1">
    <citation type="submission" date="2016-06" db="EMBL/GenBank/DDBJ databases">
        <title>Evolution of pathogenesis and genome organization in the Tremellales.</title>
        <authorList>
            <person name="Cuomo C."/>
            <person name="Litvintseva A."/>
            <person name="Heitman J."/>
            <person name="Chen Y."/>
            <person name="Sun S."/>
            <person name="Springer D."/>
            <person name="Dromer F."/>
            <person name="Young S."/>
            <person name="Zeng Q."/>
            <person name="Chapman S."/>
            <person name="Gujja S."/>
            <person name="Saif S."/>
            <person name="Birren B."/>
        </authorList>
    </citation>
    <scope>NUCLEOTIDE SEQUENCE [LARGE SCALE GENOMIC DNA]</scope>
    <source>
        <strain evidence="11 12">ATCC 28783</strain>
    </source>
</reference>
<comment type="subcellular location">
    <subcellularLocation>
        <location evidence="1">Nucleus</location>
    </subcellularLocation>
</comment>
<dbReference type="PANTHER" id="PTHR20383">
    <property type="entry name" value="RNA POLYMERASE II SUBUNIT A C-TERMINAL DOMAIN PHOSPHATASE"/>
    <property type="match status" value="1"/>
</dbReference>
<evidence type="ECO:0000256" key="6">
    <source>
        <dbReference type="ARBA" id="ARBA00022912"/>
    </source>
</evidence>
<keyword evidence="5" id="KW-0378">Hydrolase</keyword>
<evidence type="ECO:0000256" key="9">
    <source>
        <dbReference type="ARBA" id="ARBA00048336"/>
    </source>
</evidence>
<dbReference type="GO" id="GO:0005847">
    <property type="term" value="C:mRNA cleavage and polyadenylation specificity factor complex"/>
    <property type="evidence" value="ECO:0007669"/>
    <property type="project" value="UniProtKB-ARBA"/>
</dbReference>
<keyword evidence="4" id="KW-0507">mRNA processing</keyword>
<proteinExistence type="inferred from homology"/>
<dbReference type="VEuPathDB" id="FungiDB:TREMEDRAFT_26308"/>
<gene>
    <name evidence="11" type="ORF">M231_01125</name>
</gene>
<comment type="similarity">
    <text evidence="2">Belongs to the SSU72 phosphatase family.</text>
</comment>
<evidence type="ECO:0000256" key="4">
    <source>
        <dbReference type="ARBA" id="ARBA00022664"/>
    </source>
</evidence>
<evidence type="ECO:0000256" key="10">
    <source>
        <dbReference type="SAM" id="MobiDB-lite"/>
    </source>
</evidence>
<evidence type="ECO:0000256" key="5">
    <source>
        <dbReference type="ARBA" id="ARBA00022801"/>
    </source>
</evidence>
<sequence length="338" mass="37181">MDPRRRSFRPPPPSAALPPQPFPARPPPYPPFPQNNPLPDSLQSPYNAYSNPMRPQQSYNPTPLSQSTTNGGTSHITRAPGLPAPVIHDPRLMTNAADPRRRPTDSYVATSTPPPLLTSTPASSVPSRPSQGETMDMGNGTTGKGKNRPLFCVVCASNNNRSMEAHMVLSKASFRVISAGTGSAVRLPGPAIDKPNVYRFGTPYDVIYRDLDSKDRALYTRNGLLPMLDRNRKVKTAPEKWQEQKAVLADVVITCEERCFDAVCDDLYARGGEYNRPIHVINVEIKDNPEEALIAGQSILELARSIEAASDLDEEIDTILQLHSDKHPHTLSHTVAFF</sequence>
<dbReference type="EC" id="3.1.3.16" evidence="3"/>
<dbReference type="FunFam" id="3.40.50.2300:FF:000039">
    <property type="entry name" value="RNA polymerase II subunit A C-terminal domain phosphatase"/>
    <property type="match status" value="1"/>
</dbReference>
<evidence type="ECO:0000256" key="1">
    <source>
        <dbReference type="ARBA" id="ARBA00004123"/>
    </source>
</evidence>
<feature type="compositionally biased region" description="Polar residues" evidence="10">
    <location>
        <begin position="41"/>
        <end position="76"/>
    </location>
</feature>
<evidence type="ECO:0000313" key="12">
    <source>
        <dbReference type="Proteomes" id="UP000289152"/>
    </source>
</evidence>
<name>A0A4Q1BU96_TREME</name>
<evidence type="ECO:0000256" key="2">
    <source>
        <dbReference type="ARBA" id="ARBA00008978"/>
    </source>
</evidence>
<evidence type="ECO:0000256" key="7">
    <source>
        <dbReference type="ARBA" id="ARBA00023242"/>
    </source>
</evidence>
<keyword evidence="12" id="KW-1185">Reference proteome</keyword>
<dbReference type="GO" id="GO:0008420">
    <property type="term" value="F:RNA polymerase II CTD heptapeptide repeat phosphatase activity"/>
    <property type="evidence" value="ECO:0007669"/>
    <property type="project" value="UniProtKB-ARBA"/>
</dbReference>
<dbReference type="EMBL" id="SDIL01000007">
    <property type="protein sequence ID" value="RXK41626.1"/>
    <property type="molecule type" value="Genomic_DNA"/>
</dbReference>
<dbReference type="InParanoid" id="A0A4Q1BU96"/>
<dbReference type="Pfam" id="PF04722">
    <property type="entry name" value="Ssu72"/>
    <property type="match status" value="1"/>
</dbReference>
<dbReference type="STRING" id="5217.A0A4Q1BU96"/>
<dbReference type="AlphaFoldDB" id="A0A4Q1BU96"/>
<organism evidence="11 12">
    <name type="scientific">Tremella mesenterica</name>
    <name type="common">Jelly fungus</name>
    <dbReference type="NCBI Taxonomy" id="5217"/>
    <lineage>
        <taxon>Eukaryota</taxon>
        <taxon>Fungi</taxon>
        <taxon>Dikarya</taxon>
        <taxon>Basidiomycota</taxon>
        <taxon>Agaricomycotina</taxon>
        <taxon>Tremellomycetes</taxon>
        <taxon>Tremellales</taxon>
        <taxon>Tremellaceae</taxon>
        <taxon>Tremella</taxon>
    </lineage>
</organism>
<dbReference type="FunCoup" id="A0A4Q1BU96">
    <property type="interactions" value="534"/>
</dbReference>
<dbReference type="GO" id="GO:0031124">
    <property type="term" value="P:mRNA 3'-end processing"/>
    <property type="evidence" value="ECO:0007669"/>
    <property type="project" value="UniProtKB-ARBA"/>
</dbReference>
<comment type="catalytic activity">
    <reaction evidence="8">
        <text>O-phospho-L-seryl-[protein] + H2O = L-seryl-[protein] + phosphate</text>
        <dbReference type="Rhea" id="RHEA:20629"/>
        <dbReference type="Rhea" id="RHEA-COMP:9863"/>
        <dbReference type="Rhea" id="RHEA-COMP:11604"/>
        <dbReference type="ChEBI" id="CHEBI:15377"/>
        <dbReference type="ChEBI" id="CHEBI:29999"/>
        <dbReference type="ChEBI" id="CHEBI:43474"/>
        <dbReference type="ChEBI" id="CHEBI:83421"/>
        <dbReference type="EC" id="3.1.3.16"/>
    </reaction>
</comment>
<keyword evidence="7" id="KW-0539">Nucleus</keyword>
<feature type="compositionally biased region" description="Low complexity" evidence="10">
    <location>
        <begin position="117"/>
        <end position="127"/>
    </location>
</feature>
<comment type="caution">
    <text evidence="11">The sequence shown here is derived from an EMBL/GenBank/DDBJ whole genome shotgun (WGS) entry which is preliminary data.</text>
</comment>
<dbReference type="InterPro" id="IPR006811">
    <property type="entry name" value="RNA_pol_II_suA"/>
</dbReference>
<dbReference type="OrthoDB" id="57957at2759"/>
<comment type="catalytic activity">
    <reaction evidence="9">
        <text>O-phospho-L-threonyl-[protein] + H2O = L-threonyl-[protein] + phosphate</text>
        <dbReference type="Rhea" id="RHEA:47004"/>
        <dbReference type="Rhea" id="RHEA-COMP:11060"/>
        <dbReference type="Rhea" id="RHEA-COMP:11605"/>
        <dbReference type="ChEBI" id="CHEBI:15377"/>
        <dbReference type="ChEBI" id="CHEBI:30013"/>
        <dbReference type="ChEBI" id="CHEBI:43474"/>
        <dbReference type="ChEBI" id="CHEBI:61977"/>
        <dbReference type="EC" id="3.1.3.16"/>
    </reaction>
</comment>
<feature type="compositionally biased region" description="Pro residues" evidence="10">
    <location>
        <begin position="9"/>
        <end position="36"/>
    </location>
</feature>
<protein>
    <recommendedName>
        <fullName evidence="3">protein-serine/threonine phosphatase</fullName>
        <ecNumber evidence="3">3.1.3.16</ecNumber>
    </recommendedName>
</protein>